<feature type="region of interest" description="Disordered" evidence="10">
    <location>
        <begin position="49"/>
        <end position="93"/>
    </location>
</feature>
<dbReference type="HAMAP" id="MF_00024">
    <property type="entry name" value="CobD_CbiB"/>
    <property type="match status" value="1"/>
</dbReference>
<dbReference type="RefSeq" id="WP_173081877.1">
    <property type="nucleotide sequence ID" value="NZ_BLTE01000003.1"/>
</dbReference>
<comment type="subcellular location">
    <subcellularLocation>
        <location evidence="1 9">Cell membrane</location>
        <topology evidence="1 9">Multi-pass membrane protein</topology>
    </subcellularLocation>
</comment>
<keyword evidence="12" id="KW-1185">Reference proteome</keyword>
<dbReference type="GO" id="GO:0009236">
    <property type="term" value="P:cobalamin biosynthetic process"/>
    <property type="evidence" value="ECO:0007669"/>
    <property type="project" value="UniProtKB-UniRule"/>
</dbReference>
<organism evidence="11 12">
    <name type="scientific">Fundidesulfovibrio magnetotacticus</name>
    <dbReference type="NCBI Taxonomy" id="2730080"/>
    <lineage>
        <taxon>Bacteria</taxon>
        <taxon>Pseudomonadati</taxon>
        <taxon>Thermodesulfobacteriota</taxon>
        <taxon>Desulfovibrionia</taxon>
        <taxon>Desulfovibrionales</taxon>
        <taxon>Desulfovibrionaceae</taxon>
        <taxon>Fundidesulfovibrio</taxon>
    </lineage>
</organism>
<feature type="transmembrane region" description="Helical" evidence="9">
    <location>
        <begin position="101"/>
        <end position="124"/>
    </location>
</feature>
<feature type="transmembrane region" description="Helical" evidence="9">
    <location>
        <begin position="130"/>
        <end position="150"/>
    </location>
</feature>
<feature type="transmembrane region" description="Helical" evidence="9">
    <location>
        <begin position="200"/>
        <end position="222"/>
    </location>
</feature>
<comment type="pathway">
    <text evidence="2 9">Cofactor biosynthesis; adenosylcobalamin biosynthesis.</text>
</comment>
<evidence type="ECO:0000256" key="2">
    <source>
        <dbReference type="ARBA" id="ARBA00004953"/>
    </source>
</evidence>
<sequence length="364" mass="38415">MDPTPLIAFALDLALGDPPSWPHPVRLLGLALDRLEALARGRAASRADVASGLHGQDQAGARPGDAASGGLPAGAGTVATPALPGEVSNPETDAASRRSPVFLRLFGAATLLGLGGAAAGAAYLLARLPLLGYVIALYLSFAGLALGQLLRETRRVARLMETQRLDEARAALGRLVSRDTSALDEAGVWRTLAETLSENFCDAFVAPFFYLSLGGPALLWFYKTASTMDSMWGYKTPRFKDLGWAGARADDLLAFVPARLSAGLLLVCGAAMGLRWADALRHTRRDAARMQSPNAGWPMAASAWLCGAAMGGPAVYHGRLVIKPILGLHGSNWDADRAATLITLVKRAGFCMLVSWVMITLLLS</sequence>
<evidence type="ECO:0000256" key="3">
    <source>
        <dbReference type="ARBA" id="ARBA00006263"/>
    </source>
</evidence>
<feature type="transmembrane region" description="Helical" evidence="9">
    <location>
        <begin position="252"/>
        <end position="274"/>
    </location>
</feature>
<proteinExistence type="inferred from homology"/>
<feature type="transmembrane region" description="Helical" evidence="9">
    <location>
        <begin position="338"/>
        <end position="363"/>
    </location>
</feature>
<comment type="caution">
    <text evidence="11">The sequence shown here is derived from an EMBL/GenBank/DDBJ whole genome shotgun (WGS) entry which is preliminary data.</text>
</comment>
<keyword evidence="7 9" id="KW-1133">Transmembrane helix</keyword>
<feature type="transmembrane region" description="Helical" evidence="9">
    <location>
        <begin position="295"/>
        <end position="318"/>
    </location>
</feature>
<dbReference type="UniPathway" id="UPA00148"/>
<gene>
    <name evidence="9 11" type="primary">cobD</name>
    <name evidence="11" type="ORF">NNJEOMEG_00971</name>
</gene>
<dbReference type="GO" id="GO:0005886">
    <property type="term" value="C:plasma membrane"/>
    <property type="evidence" value="ECO:0007669"/>
    <property type="project" value="UniProtKB-SubCell"/>
</dbReference>
<reference evidence="11 12" key="2">
    <citation type="submission" date="2020-05" db="EMBL/GenBank/DDBJ databases">
        <title>Draft genome sequence of Desulfovibrio sp. strainFSS-1.</title>
        <authorList>
            <person name="Shimoshige H."/>
            <person name="Kobayashi H."/>
            <person name="Maekawa T."/>
        </authorList>
    </citation>
    <scope>NUCLEOTIDE SEQUENCE [LARGE SCALE GENOMIC DNA]</scope>
    <source>
        <strain evidence="11 12">SIID29052-01</strain>
    </source>
</reference>
<evidence type="ECO:0000256" key="4">
    <source>
        <dbReference type="ARBA" id="ARBA00022475"/>
    </source>
</evidence>
<keyword evidence="6 9" id="KW-0812">Transmembrane</keyword>
<evidence type="ECO:0000313" key="12">
    <source>
        <dbReference type="Proteomes" id="UP000494245"/>
    </source>
</evidence>
<dbReference type="InterPro" id="IPR004485">
    <property type="entry name" value="Cobalamin_biosynth_CobD/CbiB"/>
</dbReference>
<evidence type="ECO:0000256" key="8">
    <source>
        <dbReference type="ARBA" id="ARBA00023136"/>
    </source>
</evidence>
<accession>A0A6V8LQ88</accession>
<evidence type="ECO:0000256" key="1">
    <source>
        <dbReference type="ARBA" id="ARBA00004651"/>
    </source>
</evidence>
<keyword evidence="5 9" id="KW-0169">Cobalamin biosynthesis</keyword>
<reference evidence="11 12" key="1">
    <citation type="submission" date="2020-04" db="EMBL/GenBank/DDBJ databases">
        <authorList>
            <consortium name="Desulfovibrio sp. FSS-1 genome sequencing consortium"/>
            <person name="Shimoshige H."/>
            <person name="Kobayashi H."/>
            <person name="Maekawa T."/>
        </authorList>
    </citation>
    <scope>NUCLEOTIDE SEQUENCE [LARGE SCALE GENOMIC DNA]</scope>
    <source>
        <strain evidence="11 12">SIID29052-01</strain>
    </source>
</reference>
<protein>
    <recommendedName>
        <fullName evidence="9">Cobalamin biosynthesis protein CobD</fullName>
    </recommendedName>
</protein>
<evidence type="ECO:0000256" key="10">
    <source>
        <dbReference type="SAM" id="MobiDB-lite"/>
    </source>
</evidence>
<keyword evidence="4 9" id="KW-1003">Cell membrane</keyword>
<comment type="function">
    <text evidence="9">Converts cobyric acid to cobinamide by the addition of aminopropanol on the F carboxylic group.</text>
</comment>
<name>A0A6V8LQ88_9BACT</name>
<evidence type="ECO:0000256" key="5">
    <source>
        <dbReference type="ARBA" id="ARBA00022573"/>
    </source>
</evidence>
<dbReference type="PANTHER" id="PTHR34308:SF1">
    <property type="entry name" value="COBALAMIN BIOSYNTHESIS PROTEIN CBIB"/>
    <property type="match status" value="1"/>
</dbReference>
<evidence type="ECO:0000313" key="11">
    <source>
        <dbReference type="EMBL" id="GFK93140.1"/>
    </source>
</evidence>
<evidence type="ECO:0000256" key="7">
    <source>
        <dbReference type="ARBA" id="ARBA00022989"/>
    </source>
</evidence>
<keyword evidence="8 9" id="KW-0472">Membrane</keyword>
<dbReference type="GO" id="GO:0015420">
    <property type="term" value="F:ABC-type vitamin B12 transporter activity"/>
    <property type="evidence" value="ECO:0007669"/>
    <property type="project" value="UniProtKB-UniRule"/>
</dbReference>
<dbReference type="GO" id="GO:0048472">
    <property type="term" value="F:threonine-phosphate decarboxylase activity"/>
    <property type="evidence" value="ECO:0007669"/>
    <property type="project" value="InterPro"/>
</dbReference>
<evidence type="ECO:0000256" key="9">
    <source>
        <dbReference type="HAMAP-Rule" id="MF_00024"/>
    </source>
</evidence>
<dbReference type="AlphaFoldDB" id="A0A6V8LQ88"/>
<comment type="similarity">
    <text evidence="3 9">Belongs to the CobD/CbiB family.</text>
</comment>
<dbReference type="Proteomes" id="UP000494245">
    <property type="component" value="Unassembled WGS sequence"/>
</dbReference>
<dbReference type="Pfam" id="PF03186">
    <property type="entry name" value="CobD_Cbib"/>
    <property type="match status" value="1"/>
</dbReference>
<evidence type="ECO:0000256" key="6">
    <source>
        <dbReference type="ARBA" id="ARBA00022692"/>
    </source>
</evidence>
<dbReference type="EMBL" id="BLTE01000003">
    <property type="protein sequence ID" value="GFK93140.1"/>
    <property type="molecule type" value="Genomic_DNA"/>
</dbReference>
<dbReference type="PANTHER" id="PTHR34308">
    <property type="entry name" value="COBALAMIN BIOSYNTHESIS PROTEIN CBIB"/>
    <property type="match status" value="1"/>
</dbReference>